<comment type="caution">
    <text evidence="3">The sequence shown here is derived from an EMBL/GenBank/DDBJ whole genome shotgun (WGS) entry which is preliminary data.</text>
</comment>
<gene>
    <name evidence="2" type="ORF">IV203_027767</name>
    <name evidence="3" type="ORF">IV203_027768</name>
</gene>
<organism evidence="3 4">
    <name type="scientific">Nitzschia inconspicua</name>
    <dbReference type="NCBI Taxonomy" id="303405"/>
    <lineage>
        <taxon>Eukaryota</taxon>
        <taxon>Sar</taxon>
        <taxon>Stramenopiles</taxon>
        <taxon>Ochrophyta</taxon>
        <taxon>Bacillariophyta</taxon>
        <taxon>Bacillariophyceae</taxon>
        <taxon>Bacillariophycidae</taxon>
        <taxon>Bacillariales</taxon>
        <taxon>Bacillariaceae</taxon>
        <taxon>Nitzschia</taxon>
    </lineage>
</organism>
<dbReference type="EMBL" id="JAGRRH010000005">
    <property type="protein sequence ID" value="KAG7370022.1"/>
    <property type="molecule type" value="Genomic_DNA"/>
</dbReference>
<evidence type="ECO:0000256" key="1">
    <source>
        <dbReference type="SAM" id="MobiDB-lite"/>
    </source>
</evidence>
<protein>
    <submittedName>
        <fullName evidence="3">Uncharacterized protein</fullName>
    </submittedName>
</protein>
<accession>A0A9K3LXA0</accession>
<reference evidence="3" key="1">
    <citation type="journal article" date="2021" name="Sci. Rep.">
        <title>Diploid genomic architecture of Nitzschia inconspicua, an elite biomass production diatom.</title>
        <authorList>
            <person name="Oliver A."/>
            <person name="Podell S."/>
            <person name="Pinowska A."/>
            <person name="Traller J.C."/>
            <person name="Smith S.R."/>
            <person name="McClure R."/>
            <person name="Beliaev A."/>
            <person name="Bohutskyi P."/>
            <person name="Hill E.A."/>
            <person name="Rabines A."/>
            <person name="Zheng H."/>
            <person name="Allen L.Z."/>
            <person name="Kuo A."/>
            <person name="Grigoriev I.V."/>
            <person name="Allen A.E."/>
            <person name="Hazlebeck D."/>
            <person name="Allen E.E."/>
        </authorList>
    </citation>
    <scope>NUCLEOTIDE SEQUENCE</scope>
    <source>
        <strain evidence="3">Hildebrandi</strain>
    </source>
</reference>
<proteinExistence type="predicted"/>
<evidence type="ECO:0000313" key="4">
    <source>
        <dbReference type="Proteomes" id="UP000693970"/>
    </source>
</evidence>
<dbReference type="Proteomes" id="UP000693970">
    <property type="component" value="Unassembled WGS sequence"/>
</dbReference>
<keyword evidence="4" id="KW-1185">Reference proteome</keyword>
<feature type="region of interest" description="Disordered" evidence="1">
    <location>
        <begin position="167"/>
        <end position="189"/>
    </location>
</feature>
<dbReference type="AlphaFoldDB" id="A0A9K3LXA0"/>
<reference evidence="3" key="2">
    <citation type="submission" date="2021-04" db="EMBL/GenBank/DDBJ databases">
        <authorList>
            <person name="Podell S."/>
        </authorList>
    </citation>
    <scope>NUCLEOTIDE SEQUENCE</scope>
    <source>
        <strain evidence="3">Hildebrandi</strain>
    </source>
</reference>
<evidence type="ECO:0000313" key="3">
    <source>
        <dbReference type="EMBL" id="KAG7370022.1"/>
    </source>
</evidence>
<sequence length="189" mass="21097">MSPLAERLNVRHQQVERNRQAIDAVLQGFKVVASETRTLALPINHMVQSQLYYQGNVDTSASVMAACNAYANDYSKRMEHRRQALPQHQALLFPTTTTTMNTMGIPQQIADYISPRLELTRQSESSLLPPGFGHQLPNAPNSVMNMYNEWYGLENFKDSPGAGGINAKALGDDHGHKHSRNIIQGLKQL</sequence>
<evidence type="ECO:0000313" key="2">
    <source>
        <dbReference type="EMBL" id="KAG7370021.1"/>
    </source>
</evidence>
<dbReference type="EMBL" id="JAGRRH010000005">
    <property type="protein sequence ID" value="KAG7370021.1"/>
    <property type="molecule type" value="Genomic_DNA"/>
</dbReference>
<name>A0A9K3LXA0_9STRA</name>